<organism evidence="3 4">
    <name type="scientific">Durusdinium trenchii</name>
    <dbReference type="NCBI Taxonomy" id="1381693"/>
    <lineage>
        <taxon>Eukaryota</taxon>
        <taxon>Sar</taxon>
        <taxon>Alveolata</taxon>
        <taxon>Dinophyceae</taxon>
        <taxon>Suessiales</taxon>
        <taxon>Symbiodiniaceae</taxon>
        <taxon>Durusdinium</taxon>
    </lineage>
</organism>
<comment type="similarity">
    <text evidence="1">Belongs to the TRIAP1/MDM35 family.</text>
</comment>
<evidence type="ECO:0000256" key="2">
    <source>
        <dbReference type="ARBA" id="ARBA00023157"/>
    </source>
</evidence>
<keyword evidence="4" id="KW-1185">Reference proteome</keyword>
<accession>A0ABP0MF38</accession>
<proteinExistence type="inferred from homology"/>
<dbReference type="Pfam" id="PF05254">
    <property type="entry name" value="UPF0203"/>
    <property type="match status" value="1"/>
</dbReference>
<dbReference type="InterPro" id="IPR007918">
    <property type="entry name" value="MDM35_apoptosis"/>
</dbReference>
<gene>
    <name evidence="3" type="ORF">CCMP2556_LOCUS25398</name>
</gene>
<evidence type="ECO:0000313" key="3">
    <source>
        <dbReference type="EMBL" id="CAK9049698.1"/>
    </source>
</evidence>
<dbReference type="PANTHER" id="PTHR46403:SF1">
    <property type="entry name" value="TP53-REGULATED INHIBITOR OF APOPTOSIS 1"/>
    <property type="match status" value="1"/>
</dbReference>
<dbReference type="PANTHER" id="PTHR46403">
    <property type="entry name" value="TP53-REGULATED INHIBITOR OF APOPTOSIS 1"/>
    <property type="match status" value="1"/>
</dbReference>
<evidence type="ECO:0000313" key="4">
    <source>
        <dbReference type="Proteomes" id="UP001642484"/>
    </source>
</evidence>
<sequence>MAEDGRGLREAVAAASSQCQELRASYDVCFLSWYRSSFLAGDLKHDSCSKIWEDYRTCVLKELKGRGWEKIAQFEYNMASDCDASTQRPRRSW</sequence>
<comment type="caution">
    <text evidence="3">The sequence shown here is derived from an EMBL/GenBank/DDBJ whole genome shotgun (WGS) entry which is preliminary data.</text>
</comment>
<keyword evidence="2" id="KW-1015">Disulfide bond</keyword>
<dbReference type="EMBL" id="CAXAMN010017091">
    <property type="protein sequence ID" value="CAK9049698.1"/>
    <property type="molecule type" value="Genomic_DNA"/>
</dbReference>
<dbReference type="Proteomes" id="UP001642484">
    <property type="component" value="Unassembled WGS sequence"/>
</dbReference>
<evidence type="ECO:0000256" key="1">
    <source>
        <dbReference type="ARBA" id="ARBA00006196"/>
    </source>
</evidence>
<protein>
    <submittedName>
        <fullName evidence="3">Uncharacterized protein</fullName>
    </submittedName>
</protein>
<name>A0ABP0MF38_9DINO</name>
<reference evidence="3 4" key="1">
    <citation type="submission" date="2024-02" db="EMBL/GenBank/DDBJ databases">
        <authorList>
            <person name="Chen Y."/>
            <person name="Shah S."/>
            <person name="Dougan E. K."/>
            <person name="Thang M."/>
            <person name="Chan C."/>
        </authorList>
    </citation>
    <scope>NUCLEOTIDE SEQUENCE [LARGE SCALE GENOMIC DNA]</scope>
</reference>